<proteinExistence type="inferred from homology"/>
<dbReference type="GO" id="GO:0003677">
    <property type="term" value="F:DNA binding"/>
    <property type="evidence" value="ECO:0007669"/>
    <property type="project" value="InterPro"/>
</dbReference>
<dbReference type="Gene3D" id="1.10.10.2830">
    <property type="match status" value="1"/>
</dbReference>
<sequence>MSIKDRLAAKTALIAPIVVSDEVSAPRDPKTAPGAMMKALPILKEKQAEIDAMSLQVVALQKQVASGASGAMDVSLSELVEVPGRRRHMTEERYVELRENLRHNRLIHPIVVRRLPDERLEIISGHHRIDAFRDLGRKTIRAVFDEGNADEASDGAFFANLMQSDLTDYEKYMGFKDRRSRHPSLTHAQLAKQSGLSETAVSYVLSFDNLPADVLSICAENPAILGASAASALASLTKKGRAAQVTLAVEKLAAGEIDQGQTVKLASADPQKSKKDSPAPIATKIRQGKTTYCEVRQAKNVMRLQFRSEEEATRVRGLLQQLLETESAAQTTSEN</sequence>
<organism evidence="3 4">
    <name type="scientific">Caballeronia sordidicola</name>
    <name type="common">Burkholderia sordidicola</name>
    <dbReference type="NCBI Taxonomy" id="196367"/>
    <lineage>
        <taxon>Bacteria</taxon>
        <taxon>Pseudomonadati</taxon>
        <taxon>Pseudomonadota</taxon>
        <taxon>Betaproteobacteria</taxon>
        <taxon>Burkholderiales</taxon>
        <taxon>Burkholderiaceae</taxon>
        <taxon>Caballeronia</taxon>
    </lineage>
</organism>
<dbReference type="InterPro" id="IPR003115">
    <property type="entry name" value="ParB_N"/>
</dbReference>
<feature type="domain" description="ParB-like N-terminal" evidence="2">
    <location>
        <begin position="72"/>
        <end position="161"/>
    </location>
</feature>
<dbReference type="InterPro" id="IPR004437">
    <property type="entry name" value="ParB/RepB/Spo0J"/>
</dbReference>
<dbReference type="Pfam" id="PF02195">
    <property type="entry name" value="ParB_N"/>
    <property type="match status" value="1"/>
</dbReference>
<dbReference type="InterPro" id="IPR050336">
    <property type="entry name" value="Chromosome_partition/occlusion"/>
</dbReference>
<gene>
    <name evidence="3" type="ORF">PAMC26510_35800</name>
</gene>
<accession>A0A242M4R4</accession>
<comment type="caution">
    <text evidence="3">The sequence shown here is derived from an EMBL/GenBank/DDBJ whole genome shotgun (WGS) entry which is preliminary data.</text>
</comment>
<dbReference type="InterPro" id="IPR036086">
    <property type="entry name" value="ParB/Sulfiredoxin_sf"/>
</dbReference>
<dbReference type="EMBL" id="NBTY01000203">
    <property type="protein sequence ID" value="OTP66186.1"/>
    <property type="molecule type" value="Genomic_DNA"/>
</dbReference>
<dbReference type="PANTHER" id="PTHR33375:SF1">
    <property type="entry name" value="CHROMOSOME-PARTITIONING PROTEIN PARB-RELATED"/>
    <property type="match status" value="1"/>
</dbReference>
<dbReference type="Proteomes" id="UP000194546">
    <property type="component" value="Unassembled WGS sequence"/>
</dbReference>
<evidence type="ECO:0000256" key="1">
    <source>
        <dbReference type="ARBA" id="ARBA00006295"/>
    </source>
</evidence>
<dbReference type="SUPFAM" id="SSF110849">
    <property type="entry name" value="ParB/Sulfiredoxin"/>
    <property type="match status" value="1"/>
</dbReference>
<dbReference type="GO" id="GO:0005694">
    <property type="term" value="C:chromosome"/>
    <property type="evidence" value="ECO:0007669"/>
    <property type="project" value="TreeGrafter"/>
</dbReference>
<dbReference type="NCBIfam" id="TIGR00180">
    <property type="entry name" value="parB_part"/>
    <property type="match status" value="1"/>
</dbReference>
<dbReference type="PANTHER" id="PTHR33375">
    <property type="entry name" value="CHROMOSOME-PARTITIONING PROTEIN PARB-RELATED"/>
    <property type="match status" value="1"/>
</dbReference>
<protein>
    <submittedName>
        <fullName evidence="3">Chromosome (Plasmid) partitioning protein ParB</fullName>
    </submittedName>
</protein>
<dbReference type="AlphaFoldDB" id="A0A242M4R4"/>
<name>A0A242M4R4_CABSO</name>
<reference evidence="3 4" key="1">
    <citation type="submission" date="2017-03" db="EMBL/GenBank/DDBJ databases">
        <title>Genome analysis of strain PAMC 26510.</title>
        <authorList>
            <person name="Oh H.-M."/>
            <person name="Yang J.-A."/>
        </authorList>
    </citation>
    <scope>NUCLEOTIDE SEQUENCE [LARGE SCALE GENOMIC DNA]</scope>
    <source>
        <strain evidence="3 4">PAMC 26510</strain>
    </source>
</reference>
<dbReference type="RefSeq" id="WP_062003845.1">
    <property type="nucleotide sequence ID" value="NZ_NBTY01000203.1"/>
</dbReference>
<dbReference type="SUPFAM" id="SSF109709">
    <property type="entry name" value="KorB DNA-binding domain-like"/>
    <property type="match status" value="1"/>
</dbReference>
<dbReference type="GO" id="GO:0007059">
    <property type="term" value="P:chromosome segregation"/>
    <property type="evidence" value="ECO:0007669"/>
    <property type="project" value="TreeGrafter"/>
</dbReference>
<evidence type="ECO:0000259" key="2">
    <source>
        <dbReference type="SMART" id="SM00470"/>
    </source>
</evidence>
<dbReference type="Gene3D" id="3.90.1530.30">
    <property type="match status" value="1"/>
</dbReference>
<evidence type="ECO:0000313" key="4">
    <source>
        <dbReference type="Proteomes" id="UP000194546"/>
    </source>
</evidence>
<evidence type="ECO:0000313" key="3">
    <source>
        <dbReference type="EMBL" id="OTP66186.1"/>
    </source>
</evidence>
<comment type="similarity">
    <text evidence="1">Belongs to the ParB family.</text>
</comment>
<dbReference type="SMART" id="SM00470">
    <property type="entry name" value="ParB"/>
    <property type="match status" value="1"/>
</dbReference>